<keyword evidence="2" id="KW-1185">Reference proteome</keyword>
<reference evidence="1 2" key="1">
    <citation type="journal article" date="2012" name="BMC Genomics">
        <title>Genomic basis of broad host range and environmental adaptability of Rhizobium tropici CIAT 899 and Rhizobium sp. PRF 81 which are used in inoculants for common bean (Phaseolus vulgaris L.).</title>
        <authorList>
            <person name="Ormeno-Orrillo E."/>
            <person name="Menna P."/>
            <person name="Almeida L.G."/>
            <person name="Ollero F.J."/>
            <person name="Nicolas M.F."/>
            <person name="Pains Rodrigues E."/>
            <person name="Shigueyoshi Nakatani A."/>
            <person name="Silva Batista J.S."/>
            <person name="Oliveira Chueire L.M."/>
            <person name="Souza R.C."/>
            <person name="Ribeiro Vasconcelos A.T."/>
            <person name="Megias M."/>
            <person name="Hungria M."/>
            <person name="Martinez-Romero E."/>
        </authorList>
    </citation>
    <scope>NUCLEOTIDE SEQUENCE [LARGE SCALE GENOMIC DNA]</scope>
    <source>
        <strain evidence="1 2">PRF 81</strain>
    </source>
</reference>
<name>N6U942_9HYPH</name>
<proteinExistence type="predicted"/>
<comment type="caution">
    <text evidence="1">The sequence shown here is derived from an EMBL/GenBank/DDBJ whole genome shotgun (WGS) entry which is preliminary data.</text>
</comment>
<dbReference type="EMBL" id="AQHN01000062">
    <property type="protein sequence ID" value="ENN86763.1"/>
    <property type="molecule type" value="Genomic_DNA"/>
</dbReference>
<accession>N6U942</accession>
<protein>
    <submittedName>
        <fullName evidence="1">Uncharacterized protein</fullName>
    </submittedName>
</protein>
<dbReference type="AlphaFoldDB" id="N6U942"/>
<dbReference type="STRING" id="363754.RHSP_30642"/>
<sequence length="351" mass="38736">MRRRQSADAGRDLFCALENFADGLADQFVDMTGGNLLLEKDVCDFDIRGRHVVRQAEGDALLGKRRLRVEGHGPIGICLGEKLVGIGCVDQNVGSLRGKGQPRLVIARKAHDGCAFHGCRDRLVLGRAGHDCDRDASLVDVGDRNCGRRDLRIVLIVGERDLIFHRRDRELDRHGAGRRAVQRQRDVPFSGLKTGNDIVPGRIDKLRLHLENIGEFLAEIGKEARIFARCRVAHDVGRSNRRTASQDTGLLHALPIAIGGLSIGAGCGNACHKGERGQRPQGGRDQLRKHRHSSFAVREARFHSSALAVSFQFSVGCVSTDKFMSTPCRQSQAKKLHCRHAVFLAQCHMCE</sequence>
<dbReference type="Proteomes" id="UP000012429">
    <property type="component" value="Unassembled WGS sequence"/>
</dbReference>
<evidence type="ECO:0000313" key="1">
    <source>
        <dbReference type="EMBL" id="ENN86763.1"/>
    </source>
</evidence>
<evidence type="ECO:0000313" key="2">
    <source>
        <dbReference type="Proteomes" id="UP000012429"/>
    </source>
</evidence>
<gene>
    <name evidence="1" type="ORF">RHSP_30642</name>
</gene>
<dbReference type="PATRIC" id="fig|363754.4.peg.3418"/>
<organism evidence="1 2">
    <name type="scientific">Rhizobium freirei PRF 81</name>
    <dbReference type="NCBI Taxonomy" id="363754"/>
    <lineage>
        <taxon>Bacteria</taxon>
        <taxon>Pseudomonadati</taxon>
        <taxon>Pseudomonadota</taxon>
        <taxon>Alphaproteobacteria</taxon>
        <taxon>Hyphomicrobiales</taxon>
        <taxon>Rhizobiaceae</taxon>
        <taxon>Rhizobium/Agrobacterium group</taxon>
        <taxon>Rhizobium</taxon>
    </lineage>
</organism>